<sequence>MIVRKSAAELAPGDLLVNDRVGGRYGRRLLRDGPLRVESVRRGEAVDVMGSMETKPAIFYRLRLRSGKVADTELWLFLRNEVEVEVPD</sequence>
<reference evidence="1 2" key="1">
    <citation type="submission" date="2019-07" db="EMBL/GenBank/DDBJ databases">
        <authorList>
            <person name="Case Z.W."/>
            <person name="Stoner T.H."/>
            <person name="Garlena R.A."/>
            <person name="Russell D.A."/>
            <person name="Pope W.H."/>
            <person name="Jacobs-Sera D."/>
            <person name="Hatfull G.F."/>
        </authorList>
    </citation>
    <scope>NUCLEOTIDE SEQUENCE [LARGE SCALE GENOMIC DNA]</scope>
</reference>
<evidence type="ECO:0000313" key="2">
    <source>
        <dbReference type="Proteomes" id="UP000326927"/>
    </source>
</evidence>
<protein>
    <submittedName>
        <fullName evidence="1">Uncharacterized protein</fullName>
    </submittedName>
</protein>
<evidence type="ECO:0000313" key="1">
    <source>
        <dbReference type="EMBL" id="QFG11364.1"/>
    </source>
</evidence>
<dbReference type="RefSeq" id="YP_009954315.1">
    <property type="nucleotide sequence ID" value="NC_051631.1"/>
</dbReference>
<dbReference type="GeneID" id="60325806"/>
<dbReference type="Proteomes" id="UP000326927">
    <property type="component" value="Segment"/>
</dbReference>
<organism evidence="1 2">
    <name type="scientific">Mycobacterium phage Zavala</name>
    <dbReference type="NCBI Taxonomy" id="2599887"/>
    <lineage>
        <taxon>Viruses</taxon>
        <taxon>Duplodnaviria</taxon>
        <taxon>Heunggongvirae</taxon>
        <taxon>Uroviricota</taxon>
        <taxon>Caudoviricetes</taxon>
        <taxon>Weiservirinae</taxon>
        <taxon>Anayavirus</taxon>
        <taxon>Anayavirus zavala</taxon>
    </lineage>
</organism>
<keyword evidence="2" id="KW-1185">Reference proteome</keyword>
<dbReference type="EMBL" id="MN234198">
    <property type="protein sequence ID" value="QFG11364.1"/>
    <property type="molecule type" value="Genomic_DNA"/>
</dbReference>
<name>A0A5J6TMT5_9CAUD</name>
<dbReference type="KEGG" id="vg:60325806"/>
<accession>A0A5J6TMT5</accession>
<proteinExistence type="predicted"/>
<gene>
    <name evidence="1" type="primary">38</name>
    <name evidence="1" type="ORF">SEA_ZAVALA_38</name>
</gene>